<gene>
    <name evidence="1" type="ORF">F5148DRAFT_1150354</name>
</gene>
<accession>A0ACC0U4N7</accession>
<reference evidence="1" key="1">
    <citation type="submission" date="2021-03" db="EMBL/GenBank/DDBJ databases">
        <title>Evolutionary priming and transition to the ectomycorrhizal habit in an iconic lineage of mushroom-forming fungi: is preadaptation a requirement?</title>
        <authorList>
            <consortium name="DOE Joint Genome Institute"/>
            <person name="Looney B.P."/>
            <person name="Miyauchi S."/>
            <person name="Morin E."/>
            <person name="Drula E."/>
            <person name="Courty P.E."/>
            <person name="Chicoki N."/>
            <person name="Fauchery L."/>
            <person name="Kohler A."/>
            <person name="Kuo A."/>
            <person name="LaButti K."/>
            <person name="Pangilinan J."/>
            <person name="Lipzen A."/>
            <person name="Riley R."/>
            <person name="Andreopoulos W."/>
            <person name="He G."/>
            <person name="Johnson J."/>
            <person name="Barry K.W."/>
            <person name="Grigoriev I.V."/>
            <person name="Nagy L."/>
            <person name="Hibbett D."/>
            <person name="Henrissat B."/>
            <person name="Matheny P.B."/>
            <person name="Labbe J."/>
            <person name="Martin A.F."/>
        </authorList>
    </citation>
    <scope>NUCLEOTIDE SEQUENCE</scope>
    <source>
        <strain evidence="1">BPL698</strain>
    </source>
</reference>
<name>A0ACC0U4N7_9AGAM</name>
<dbReference type="Proteomes" id="UP001207468">
    <property type="component" value="Unassembled WGS sequence"/>
</dbReference>
<organism evidence="1 2">
    <name type="scientific">Russula earlei</name>
    <dbReference type="NCBI Taxonomy" id="71964"/>
    <lineage>
        <taxon>Eukaryota</taxon>
        <taxon>Fungi</taxon>
        <taxon>Dikarya</taxon>
        <taxon>Basidiomycota</taxon>
        <taxon>Agaricomycotina</taxon>
        <taxon>Agaricomycetes</taxon>
        <taxon>Russulales</taxon>
        <taxon>Russulaceae</taxon>
        <taxon>Russula</taxon>
    </lineage>
</organism>
<sequence length="479" mass="53349">MSMGRAGVQVRSESQLGRFVLDEMNITSIIGHPRRSGEIFGTTFSRPKCHQIRRKQRESPFALRQFRTQRCARSFLPSLHFRSCVFRANTFLPPTTEPTSAPFLRLRSITDGMNVVGVENRADDRVVMGICQRKTSSSFDRSSATLHLLRASEQELQRKKKKKTRQASSTVAADSIVMTSWPLLDVPGPGFGAALQPYTSTSTYRSSGSVRTSDGRMPLDGEEMFVAQFDRSNFLSCLYWAFEPTRSADLTWRHISPSLCGCQVPNSEFFVLVYRGPSLNRVTLTVRLVSGFSLSVFTATSGCEVQRLATLNQPQRSGAMRWIRSSINRSGGTTEIKARGHGRSEAAFFPFEDSHPLTSLESHSVVTSRAALTTRLPNGLALAGSINRITPIVLQGGDQTWHALSETPRFYRSGLGFGHAKLITDRSRSLKTGPCLFAVRQTNHRHSVPGRLRDSMCVEPRAAKRMGHMSVWLVWIAES</sequence>
<keyword evidence="2" id="KW-1185">Reference proteome</keyword>
<evidence type="ECO:0000313" key="1">
    <source>
        <dbReference type="EMBL" id="KAI9463042.1"/>
    </source>
</evidence>
<proteinExistence type="predicted"/>
<protein>
    <submittedName>
        <fullName evidence="1">Uncharacterized protein</fullName>
    </submittedName>
</protein>
<comment type="caution">
    <text evidence="1">The sequence shown here is derived from an EMBL/GenBank/DDBJ whole genome shotgun (WGS) entry which is preliminary data.</text>
</comment>
<dbReference type="EMBL" id="JAGFNK010000161">
    <property type="protein sequence ID" value="KAI9463042.1"/>
    <property type="molecule type" value="Genomic_DNA"/>
</dbReference>
<evidence type="ECO:0000313" key="2">
    <source>
        <dbReference type="Proteomes" id="UP001207468"/>
    </source>
</evidence>